<dbReference type="InterPro" id="IPR019336">
    <property type="entry name" value="GPR180/TMEM145_TM"/>
</dbReference>
<feature type="transmembrane region" description="Helical" evidence="2">
    <location>
        <begin position="122"/>
        <end position="141"/>
    </location>
</feature>
<feature type="domain" description="GPR180/TMEM145 transmembrane" evidence="3">
    <location>
        <begin position="132"/>
        <end position="347"/>
    </location>
</feature>
<evidence type="ECO:0000259" key="3">
    <source>
        <dbReference type="Pfam" id="PF10192"/>
    </source>
</evidence>
<name>A0A2R5GRU1_9STRA</name>
<evidence type="ECO:0000256" key="2">
    <source>
        <dbReference type="SAM" id="Phobius"/>
    </source>
</evidence>
<feature type="compositionally biased region" description="Polar residues" evidence="1">
    <location>
        <begin position="443"/>
        <end position="453"/>
    </location>
</feature>
<accession>A0A2R5GRU1</accession>
<dbReference type="InParanoid" id="A0A2R5GRU1"/>
<reference evidence="4 5" key="1">
    <citation type="submission" date="2017-12" db="EMBL/GenBank/DDBJ databases">
        <title>Sequencing, de novo assembly and annotation of complete genome of a new Thraustochytrid species, strain FCC1311.</title>
        <authorList>
            <person name="Sedici K."/>
            <person name="Godart F."/>
            <person name="Aiese Cigliano R."/>
            <person name="Sanseverino W."/>
            <person name="Barakat M."/>
            <person name="Ortet P."/>
            <person name="Marechal E."/>
            <person name="Cagnac O."/>
            <person name="Amato A."/>
        </authorList>
    </citation>
    <scope>NUCLEOTIDE SEQUENCE [LARGE SCALE GENOMIC DNA]</scope>
</reference>
<proteinExistence type="predicted"/>
<evidence type="ECO:0000256" key="1">
    <source>
        <dbReference type="SAM" id="MobiDB-lite"/>
    </source>
</evidence>
<dbReference type="InterPro" id="IPR047831">
    <property type="entry name" value="GPR180/TMEM145"/>
</dbReference>
<feature type="transmembrane region" description="Helical" evidence="2">
    <location>
        <begin position="232"/>
        <end position="251"/>
    </location>
</feature>
<keyword evidence="2 4" id="KW-0812">Transmembrane</keyword>
<protein>
    <submittedName>
        <fullName evidence="4">Transmembrane protein 145</fullName>
    </submittedName>
</protein>
<dbReference type="GO" id="GO:0019236">
    <property type="term" value="P:response to pheromone"/>
    <property type="evidence" value="ECO:0007669"/>
    <property type="project" value="InterPro"/>
</dbReference>
<dbReference type="OrthoDB" id="45670at2759"/>
<comment type="caution">
    <text evidence="4">The sequence shown here is derived from an EMBL/GenBank/DDBJ whole genome shotgun (WGS) entry which is preliminary data.</text>
</comment>
<evidence type="ECO:0000313" key="5">
    <source>
        <dbReference type="Proteomes" id="UP000241890"/>
    </source>
</evidence>
<keyword evidence="2" id="KW-1133">Transmembrane helix</keyword>
<dbReference type="AlphaFoldDB" id="A0A2R5GRU1"/>
<dbReference type="GO" id="GO:0007186">
    <property type="term" value="P:G protein-coupled receptor signaling pathway"/>
    <property type="evidence" value="ECO:0007669"/>
    <property type="project" value="InterPro"/>
</dbReference>
<organism evidence="4 5">
    <name type="scientific">Hondaea fermentalgiana</name>
    <dbReference type="NCBI Taxonomy" id="2315210"/>
    <lineage>
        <taxon>Eukaryota</taxon>
        <taxon>Sar</taxon>
        <taxon>Stramenopiles</taxon>
        <taxon>Bigyra</taxon>
        <taxon>Labyrinthulomycetes</taxon>
        <taxon>Thraustochytrida</taxon>
        <taxon>Thraustochytriidae</taxon>
        <taxon>Hondaea</taxon>
    </lineage>
</organism>
<keyword evidence="2" id="KW-0472">Membrane</keyword>
<feature type="transmembrane region" description="Helical" evidence="2">
    <location>
        <begin position="153"/>
        <end position="171"/>
    </location>
</feature>
<keyword evidence="5" id="KW-1185">Reference proteome</keyword>
<dbReference type="PANTHER" id="PTHR23252:SF24">
    <property type="entry name" value="TRANSMEMBRANE PROTEIN 145"/>
    <property type="match status" value="1"/>
</dbReference>
<feature type="transmembrane region" description="Helical" evidence="2">
    <location>
        <begin position="266"/>
        <end position="283"/>
    </location>
</feature>
<dbReference type="Proteomes" id="UP000241890">
    <property type="component" value="Unassembled WGS sequence"/>
</dbReference>
<feature type="region of interest" description="Disordered" evidence="1">
    <location>
        <begin position="432"/>
        <end position="469"/>
    </location>
</feature>
<feature type="transmembrane region" description="Helical" evidence="2">
    <location>
        <begin position="191"/>
        <end position="212"/>
    </location>
</feature>
<feature type="transmembrane region" description="Helical" evidence="2">
    <location>
        <begin position="303"/>
        <end position="324"/>
    </location>
</feature>
<dbReference type="EMBL" id="BEYU01000163">
    <property type="protein sequence ID" value="GBG33606.1"/>
    <property type="molecule type" value="Genomic_DNA"/>
</dbReference>
<dbReference type="Pfam" id="PF10192">
    <property type="entry name" value="GPR180-TMEM145_TM"/>
    <property type="match status" value="1"/>
</dbReference>
<evidence type="ECO:0000313" key="4">
    <source>
        <dbReference type="EMBL" id="GBG33606.1"/>
    </source>
</evidence>
<dbReference type="PANTHER" id="PTHR23252">
    <property type="entry name" value="INTIMAL THICKNESS RECEPTOR-RELATED"/>
    <property type="match status" value="1"/>
</dbReference>
<gene>
    <name evidence="4" type="ORF">FCC1311_098292</name>
</gene>
<sequence>MLYFLDQGGETEFGGWEAVYNSNLNCSERYAVAEQSSGAVFNLKDTAYRTSIEYIDGRVMTRAQVSTGIVTSRSRYFFFAVGNCNTACTADYCADGVDIYWSLNSTNGNDGMFYFGADESSLWATAVVFFSIYFLVAKNVLSIRRSLLNERKYHVTVSFLVVSVYCTWIRLLCDVVVYTKYKNSGKRTPAFEAISLLFAGISECMLILMFMLIMKGWTIVRRKISANGRMRLAIYLAIYVTAHFTCVLFYTQGVDPADVVYMFDTWPGYVLGLLRVALFLWMWRAKRVTLYKYNSKVRFYQRFTLFSSLWVISLPLLVCINYAVDEYFRAKLLYGIELFLLALTHTTLTVLYNPKYASSFPFHATTTAMLRGGVRMSNPKDISETQLRQATEISRRIKYGIGVLQQFSRDLTTFLEEIDPVEKDLIENDEELPGLGTAPVANAANTNSASKVNPFSRARKDKIPSVQSF</sequence>